<dbReference type="Proteomes" id="UP000002334">
    <property type="component" value="Chromosome"/>
</dbReference>
<evidence type="ECO:0000313" key="1">
    <source>
        <dbReference type="EMBL" id="ACQ67844.1"/>
    </source>
</evidence>
<dbReference type="KEGG" id="hde:HDEF_1185"/>
<proteinExistence type="predicted"/>
<name>C4K5K1_HAMD5</name>
<protein>
    <submittedName>
        <fullName evidence="1">Uncharacterized protein</fullName>
    </submittedName>
</protein>
<gene>
    <name evidence="1" type="ordered locus">HDEF_1185</name>
</gene>
<organism evidence="1 2">
    <name type="scientific">Hamiltonella defensa subsp. Acyrthosiphon pisum (strain 5AT)</name>
    <dbReference type="NCBI Taxonomy" id="572265"/>
    <lineage>
        <taxon>Bacteria</taxon>
        <taxon>Pseudomonadati</taxon>
        <taxon>Pseudomonadota</taxon>
        <taxon>Gammaproteobacteria</taxon>
        <taxon>Enterobacterales</taxon>
        <taxon>Enterobacteriaceae</taxon>
        <taxon>aphid secondary symbionts</taxon>
        <taxon>Candidatus Williamhamiltonella</taxon>
    </lineage>
</organism>
<reference evidence="1 2" key="1">
    <citation type="journal article" date="2009" name="Proc. Natl. Acad. Sci. U.S.A.">
        <title>Hamiltonella defensa, genome evolution of protective bacterial endosymbiont from pathogenic ancestors.</title>
        <authorList>
            <person name="Degnan P.H."/>
            <person name="Yu Y."/>
            <person name="Sisneros N."/>
            <person name="Wing R.A."/>
            <person name="Moran N.A."/>
        </authorList>
    </citation>
    <scope>NUCLEOTIDE SEQUENCE [LARGE SCALE GENOMIC DNA]</scope>
    <source>
        <strain evidence="2">5AT</strain>
    </source>
</reference>
<evidence type="ECO:0000313" key="2">
    <source>
        <dbReference type="Proteomes" id="UP000002334"/>
    </source>
</evidence>
<dbReference type="AlphaFoldDB" id="C4K5K1"/>
<keyword evidence="2" id="KW-1185">Reference proteome</keyword>
<accession>C4K5K1</accession>
<sequence>MIDFNKYIINKDFLMKEWEFLLMLNNIMKSNTNQFELSEKINSELFNSDPLSYLNFNKIIDEIAINNIKDIINNNDILEQEIIKSDGQGRPLKINIKSNSIIAESFNQESIINIKINKNDDLSHNSKIKIFDKKEQLKEIIKITENSKNSFKIYHETFNSKGILINKKEIEKNPDNRLEERNHIFEYSEEKLIKKIVTETSYNSSKQKISFFKKTKNLKSGQAEEIKEYYDNDFLLKKSKIKFFGNKKIKETELDCSLTTNSLKEPQKTEKKFDDLGRIIKEVISFYDSSTDKMTSQKTIKIKFDDLGRVTEETTKMDKVLENKIKIKTKWDYVNRVIEIKKVYRQSKYITNIKTTKKYYDRRGLLIREEEKEIIKDHRDIESKKLINDLIKEYDHDSSVTRPTIAQEDNIKNVESTLVNENIEPAVNSFIDRSSVLGSFVLSSLCKEIKNFFTAPAEPAQANRIPQAHVFEKVDMLPQNIAGFSHAEKVTQSLENKKAIMPMVNDFTSPVN</sequence>
<dbReference type="EMBL" id="CP001277">
    <property type="protein sequence ID" value="ACQ67844.1"/>
    <property type="molecule type" value="Genomic_DNA"/>
</dbReference>
<dbReference type="HOGENOM" id="CLU_531860_0_0_6"/>